<sequence length="233" mass="25977">MKHCTYYSRVAGHDTESCLSLKDKIETLIKEGVIQLKRAPPNVNNNPLSNYENAHVNTITIDEECNLEGTIVSVINKEKVKTSTFIAPETTVQVQAPIEVERLKLPLVLTMVALEILKNGFVPSQGLGVNLDGILDPVKLSRQNRTFGLGYEPTLEEFSSANLKRKGDILLPKTISLLNQSFSKVFVAQVSEKYAEEDLVEGLKNLFIEKVECNAILEDCSKNLTIWDALEML</sequence>
<reference evidence="2 3" key="1">
    <citation type="journal article" date="2014" name="Nat. Genet.">
        <title>Genome sequence of the hot pepper provides insights into the evolution of pungency in Capsicum species.</title>
        <authorList>
            <person name="Kim S."/>
            <person name="Park M."/>
            <person name="Yeom S.I."/>
            <person name="Kim Y.M."/>
            <person name="Lee J.M."/>
            <person name="Lee H.A."/>
            <person name="Seo E."/>
            <person name="Choi J."/>
            <person name="Cheong K."/>
            <person name="Kim K.T."/>
            <person name="Jung K."/>
            <person name="Lee G.W."/>
            <person name="Oh S.K."/>
            <person name="Bae C."/>
            <person name="Kim S.B."/>
            <person name="Lee H.Y."/>
            <person name="Kim S.Y."/>
            <person name="Kim M.S."/>
            <person name="Kang B.C."/>
            <person name="Jo Y.D."/>
            <person name="Yang H.B."/>
            <person name="Jeong H.J."/>
            <person name="Kang W.H."/>
            <person name="Kwon J.K."/>
            <person name="Shin C."/>
            <person name="Lim J.Y."/>
            <person name="Park J.H."/>
            <person name="Huh J.H."/>
            <person name="Kim J.S."/>
            <person name="Kim B.D."/>
            <person name="Cohen O."/>
            <person name="Paran I."/>
            <person name="Suh M.C."/>
            <person name="Lee S.B."/>
            <person name="Kim Y.K."/>
            <person name="Shin Y."/>
            <person name="Noh S.J."/>
            <person name="Park J."/>
            <person name="Seo Y.S."/>
            <person name="Kwon S.Y."/>
            <person name="Kim H.A."/>
            <person name="Park J.M."/>
            <person name="Kim H.J."/>
            <person name="Choi S.B."/>
            <person name="Bosland P.W."/>
            <person name="Reeves G."/>
            <person name="Jo S.H."/>
            <person name="Lee B.W."/>
            <person name="Cho H.T."/>
            <person name="Choi H.S."/>
            <person name="Lee M.S."/>
            <person name="Yu Y."/>
            <person name="Do Choi Y."/>
            <person name="Park B.S."/>
            <person name="van Deynze A."/>
            <person name="Ashrafi H."/>
            <person name="Hill T."/>
            <person name="Kim W.T."/>
            <person name="Pai H.S."/>
            <person name="Ahn H.K."/>
            <person name="Yeam I."/>
            <person name="Giovannoni J.J."/>
            <person name="Rose J.K."/>
            <person name="Sorensen I."/>
            <person name="Lee S.J."/>
            <person name="Kim R.W."/>
            <person name="Choi I.Y."/>
            <person name="Choi B.S."/>
            <person name="Lim J.S."/>
            <person name="Lee Y.H."/>
            <person name="Choi D."/>
        </authorList>
    </citation>
    <scope>NUCLEOTIDE SEQUENCE [LARGE SCALE GENOMIC DNA]</scope>
    <source>
        <strain evidence="3">cv. CM334</strain>
    </source>
</reference>
<dbReference type="PROSITE" id="PS50174">
    <property type="entry name" value="G_PATCH"/>
    <property type="match status" value="1"/>
</dbReference>
<organism evidence="2 3">
    <name type="scientific">Capsicum annuum</name>
    <name type="common">Capsicum pepper</name>
    <dbReference type="NCBI Taxonomy" id="4072"/>
    <lineage>
        <taxon>Eukaryota</taxon>
        <taxon>Viridiplantae</taxon>
        <taxon>Streptophyta</taxon>
        <taxon>Embryophyta</taxon>
        <taxon>Tracheophyta</taxon>
        <taxon>Spermatophyta</taxon>
        <taxon>Magnoliopsida</taxon>
        <taxon>eudicotyledons</taxon>
        <taxon>Gunneridae</taxon>
        <taxon>Pentapetalae</taxon>
        <taxon>asterids</taxon>
        <taxon>lamiids</taxon>
        <taxon>Solanales</taxon>
        <taxon>Solanaceae</taxon>
        <taxon>Solanoideae</taxon>
        <taxon>Capsiceae</taxon>
        <taxon>Capsicum</taxon>
    </lineage>
</organism>
<dbReference type="Gramene" id="PHT68728">
    <property type="protein sequence ID" value="PHT68728"/>
    <property type="gene ID" value="T459_28215"/>
</dbReference>
<dbReference type="PANTHER" id="PTHR32108">
    <property type="entry name" value="DNA-DIRECTED RNA POLYMERASE SUBUNIT ALPHA"/>
    <property type="match status" value="1"/>
</dbReference>
<dbReference type="Proteomes" id="UP000222542">
    <property type="component" value="Unassembled WGS sequence"/>
</dbReference>
<feature type="domain" description="G-patch" evidence="1">
    <location>
        <begin position="116"/>
        <end position="154"/>
    </location>
</feature>
<keyword evidence="3" id="KW-1185">Reference proteome</keyword>
<proteinExistence type="predicted"/>
<evidence type="ECO:0000313" key="2">
    <source>
        <dbReference type="EMBL" id="PHT68728.1"/>
    </source>
</evidence>
<gene>
    <name evidence="2" type="ORF">T459_28215</name>
</gene>
<accession>A0A2G2YG45</accession>
<name>A0A2G2YG45_CAPAN</name>
<dbReference type="PANTHER" id="PTHR32108:SF6">
    <property type="entry name" value="GAG-PRO"/>
    <property type="match status" value="1"/>
</dbReference>
<evidence type="ECO:0000313" key="3">
    <source>
        <dbReference type="Proteomes" id="UP000222542"/>
    </source>
</evidence>
<evidence type="ECO:0000259" key="1">
    <source>
        <dbReference type="PROSITE" id="PS50174"/>
    </source>
</evidence>
<dbReference type="AlphaFoldDB" id="A0A2G2YG45"/>
<comment type="caution">
    <text evidence="2">The sequence shown here is derived from an EMBL/GenBank/DDBJ whole genome shotgun (WGS) entry which is preliminary data.</text>
</comment>
<protein>
    <recommendedName>
        <fullName evidence="1">G-patch domain-containing protein</fullName>
    </recommendedName>
</protein>
<dbReference type="Pfam" id="PF01585">
    <property type="entry name" value="G-patch"/>
    <property type="match status" value="1"/>
</dbReference>
<reference evidence="2 3" key="2">
    <citation type="journal article" date="2017" name="Genome Biol.">
        <title>New reference genome sequences of hot pepper reveal the massive evolution of plant disease-resistance genes by retroduplication.</title>
        <authorList>
            <person name="Kim S."/>
            <person name="Park J."/>
            <person name="Yeom S.I."/>
            <person name="Kim Y.M."/>
            <person name="Seo E."/>
            <person name="Kim K.T."/>
            <person name="Kim M.S."/>
            <person name="Lee J.M."/>
            <person name="Cheong K."/>
            <person name="Shin H.S."/>
            <person name="Kim S.B."/>
            <person name="Han K."/>
            <person name="Lee J."/>
            <person name="Park M."/>
            <person name="Lee H.A."/>
            <person name="Lee H.Y."/>
            <person name="Lee Y."/>
            <person name="Oh S."/>
            <person name="Lee J.H."/>
            <person name="Choi E."/>
            <person name="Choi E."/>
            <person name="Lee S.E."/>
            <person name="Jeon J."/>
            <person name="Kim H."/>
            <person name="Choi G."/>
            <person name="Song H."/>
            <person name="Lee J."/>
            <person name="Lee S.C."/>
            <person name="Kwon J.K."/>
            <person name="Lee H.Y."/>
            <person name="Koo N."/>
            <person name="Hong Y."/>
            <person name="Kim R.W."/>
            <person name="Kang W.H."/>
            <person name="Huh J.H."/>
            <person name="Kang B.C."/>
            <person name="Yang T.J."/>
            <person name="Lee Y.H."/>
            <person name="Bennetzen J.L."/>
            <person name="Choi D."/>
        </authorList>
    </citation>
    <scope>NUCLEOTIDE SEQUENCE [LARGE SCALE GENOMIC DNA]</scope>
    <source>
        <strain evidence="3">cv. CM334</strain>
    </source>
</reference>
<dbReference type="InterPro" id="IPR000467">
    <property type="entry name" value="G_patch_dom"/>
</dbReference>
<dbReference type="EMBL" id="AYRZ02000011">
    <property type="protein sequence ID" value="PHT68728.1"/>
    <property type="molecule type" value="Genomic_DNA"/>
</dbReference>
<dbReference type="GO" id="GO:0003676">
    <property type="term" value="F:nucleic acid binding"/>
    <property type="evidence" value="ECO:0007669"/>
    <property type="project" value="InterPro"/>
</dbReference>